<gene>
    <name evidence="1" type="ORF">MNV_540007</name>
</gene>
<proteinExistence type="predicted"/>
<evidence type="ECO:0000313" key="2">
    <source>
        <dbReference type="Proteomes" id="UP000218615"/>
    </source>
</evidence>
<name>A0A284VRK3_9EURY</name>
<dbReference type="AlphaFoldDB" id="A0A284VRK3"/>
<organism evidence="1 2">
    <name type="scientific">Candidatus Methanoperedens nitratireducens</name>
    <dbReference type="NCBI Taxonomy" id="1392998"/>
    <lineage>
        <taxon>Archaea</taxon>
        <taxon>Methanobacteriati</taxon>
        <taxon>Methanobacteriota</taxon>
        <taxon>Stenosarchaea group</taxon>
        <taxon>Methanomicrobia</taxon>
        <taxon>Methanosarcinales</taxon>
        <taxon>ANME-2 cluster</taxon>
        <taxon>Candidatus Methanoperedentaceae</taxon>
        <taxon>Candidatus Methanoperedens</taxon>
    </lineage>
</organism>
<sequence>MKQVQITLTPRESKRIIAMGVKRLPVVQQAMKKGIILIALGSTNAYVAEELTGDKIDPSRYGAGYIDGTTTVVPNDKRLPAVALLDGKPVGAEGIIEKMGAQDVLIKGANALDPQGVAGVMVANPVGGTTGSFMGIVMARGVNLVIPVGLEKSIPYSVVEISKRIGIQRISKATGLPVGMMPLLGKVITEVGALTLLGADDVFPIGSGGTNGGEGSVTLCITGDKADEIFELVQKVKEKKGEF</sequence>
<accession>A0A284VRK3</accession>
<dbReference type="RefSeq" id="WP_096206538.1">
    <property type="nucleotide sequence ID" value="NZ_FZMP01000201.1"/>
</dbReference>
<keyword evidence="2" id="KW-1185">Reference proteome</keyword>
<dbReference type="Proteomes" id="UP000218615">
    <property type="component" value="Unassembled WGS sequence"/>
</dbReference>
<reference evidence="2" key="1">
    <citation type="submission" date="2017-06" db="EMBL/GenBank/DDBJ databases">
        <authorList>
            <person name="Cremers G."/>
        </authorList>
    </citation>
    <scope>NUCLEOTIDE SEQUENCE [LARGE SCALE GENOMIC DNA]</scope>
</reference>
<evidence type="ECO:0000313" key="1">
    <source>
        <dbReference type="EMBL" id="SNQ61910.1"/>
    </source>
</evidence>
<protein>
    <submittedName>
        <fullName evidence="1">Uncharacterized protein</fullName>
    </submittedName>
</protein>
<dbReference type="OrthoDB" id="98447at2157"/>
<dbReference type="EMBL" id="FZMP01000201">
    <property type="protein sequence ID" value="SNQ61910.1"/>
    <property type="molecule type" value="Genomic_DNA"/>
</dbReference>